<dbReference type="EMBL" id="VOXD01000024">
    <property type="protein sequence ID" value="TXF88336.1"/>
    <property type="molecule type" value="Genomic_DNA"/>
</dbReference>
<feature type="region of interest" description="Disordered" evidence="1">
    <location>
        <begin position="39"/>
        <end position="61"/>
    </location>
</feature>
<evidence type="ECO:0000256" key="2">
    <source>
        <dbReference type="SAM" id="SignalP"/>
    </source>
</evidence>
<dbReference type="Proteomes" id="UP000321907">
    <property type="component" value="Unassembled WGS sequence"/>
</dbReference>
<gene>
    <name evidence="3" type="ORF">FUA23_15260</name>
</gene>
<dbReference type="AlphaFoldDB" id="A0A5C7FBS2"/>
<comment type="caution">
    <text evidence="3">The sequence shown here is derived from an EMBL/GenBank/DDBJ whole genome shotgun (WGS) entry which is preliminary data.</text>
</comment>
<feature type="compositionally biased region" description="Low complexity" evidence="1">
    <location>
        <begin position="52"/>
        <end position="61"/>
    </location>
</feature>
<feature type="chain" id="PRO_5022665144" description="Lipoprotein" evidence="2">
    <location>
        <begin position="27"/>
        <end position="220"/>
    </location>
</feature>
<name>A0A5C7FBS2_9BACT</name>
<evidence type="ECO:0008006" key="5">
    <source>
        <dbReference type="Google" id="ProtNLM"/>
    </source>
</evidence>
<keyword evidence="4" id="KW-1185">Reference proteome</keyword>
<evidence type="ECO:0000313" key="4">
    <source>
        <dbReference type="Proteomes" id="UP000321907"/>
    </source>
</evidence>
<protein>
    <recommendedName>
        <fullName evidence="5">Lipoprotein</fullName>
    </recommendedName>
</protein>
<evidence type="ECO:0000256" key="1">
    <source>
        <dbReference type="SAM" id="MobiDB-lite"/>
    </source>
</evidence>
<feature type="signal peptide" evidence="2">
    <location>
        <begin position="1"/>
        <end position="26"/>
    </location>
</feature>
<reference evidence="3 4" key="1">
    <citation type="submission" date="2019-08" db="EMBL/GenBank/DDBJ databases">
        <title>Lewinella sp. strain SSH13 Genome sequencing and assembly.</title>
        <authorList>
            <person name="Kim I."/>
        </authorList>
    </citation>
    <scope>NUCLEOTIDE SEQUENCE [LARGE SCALE GENOMIC DNA]</scope>
    <source>
        <strain evidence="3 4">SSH13</strain>
    </source>
</reference>
<sequence>MNRNQLFYTAVFFLAVAFSACQDAPAATDTDETAAPATYAETASPAAPEPAAPAAAQPAAGAKSATTKEALAADDPFVISGGAVLGIRPGDPIAGVNNTKKSTVKTAEGRLTIYELVDEGDEKLGYLQPDPRDAEKIGSIHISSGMFSTPEGIAVGDTYAELEKALGNITPHGSEVTNKTWVQVGQTRFILNQANRTYELGKGSVKPDAKIEEIVVVDPG</sequence>
<evidence type="ECO:0000313" key="3">
    <source>
        <dbReference type="EMBL" id="TXF88336.1"/>
    </source>
</evidence>
<keyword evidence="2" id="KW-0732">Signal</keyword>
<accession>A0A5C7FBS2</accession>
<organism evidence="3 4">
    <name type="scientific">Neolewinella aurantiaca</name>
    <dbReference type="NCBI Taxonomy" id="2602767"/>
    <lineage>
        <taxon>Bacteria</taxon>
        <taxon>Pseudomonadati</taxon>
        <taxon>Bacteroidota</taxon>
        <taxon>Saprospiria</taxon>
        <taxon>Saprospirales</taxon>
        <taxon>Lewinellaceae</taxon>
        <taxon>Neolewinella</taxon>
    </lineage>
</organism>
<proteinExistence type="predicted"/>
<dbReference type="RefSeq" id="WP_147931624.1">
    <property type="nucleotide sequence ID" value="NZ_VOXD01000024.1"/>
</dbReference>
<dbReference type="PROSITE" id="PS51257">
    <property type="entry name" value="PROKAR_LIPOPROTEIN"/>
    <property type="match status" value="1"/>
</dbReference>